<feature type="coiled-coil region" evidence="1">
    <location>
        <begin position="16"/>
        <end position="43"/>
    </location>
</feature>
<gene>
    <name evidence="2" type="ORF">NTU39_18315</name>
</gene>
<evidence type="ECO:0000256" key="1">
    <source>
        <dbReference type="SAM" id="Coils"/>
    </source>
</evidence>
<dbReference type="RefSeq" id="WP_257958227.1">
    <property type="nucleotide sequence ID" value="NZ_CP102780.1"/>
</dbReference>
<protein>
    <submittedName>
        <fullName evidence="2">Uncharacterized protein</fullName>
    </submittedName>
</protein>
<dbReference type="Proteomes" id="UP001058980">
    <property type="component" value="Chromosome"/>
</dbReference>
<name>A0ABY5QDS4_9BURK</name>
<organism evidence="2 3">
    <name type="scientific">Pandoraea commovens</name>
    <dbReference type="NCBI Taxonomy" id="2508289"/>
    <lineage>
        <taxon>Bacteria</taxon>
        <taxon>Pseudomonadati</taxon>
        <taxon>Pseudomonadota</taxon>
        <taxon>Betaproteobacteria</taxon>
        <taxon>Burkholderiales</taxon>
        <taxon>Burkholderiaceae</taxon>
        <taxon>Pandoraea</taxon>
    </lineage>
</organism>
<evidence type="ECO:0000313" key="3">
    <source>
        <dbReference type="Proteomes" id="UP001058980"/>
    </source>
</evidence>
<sequence>MNTEHSPAIKAVIAKHAEARITFEKLRDDADRLAAELETHLKAASAADADANAARESVKALIRDGNPSTKKMHELKAQERAAYTLAEDYRSIAAEVEALFALARAKAGDAKKIERGCFADIVASRRDEQLAALPENLQPVIQAMALVERRMHLDGPAAPWAMTGFVSLKEAMLREVFSVIESTYDATADDAKQDCVVDAVVRPTGRERYDPMSPSMRSRIEKENQLAVANDARAAGTQGGR</sequence>
<accession>A0ABY5QDS4</accession>
<dbReference type="EMBL" id="CP102780">
    <property type="protein sequence ID" value="UVA78023.1"/>
    <property type="molecule type" value="Genomic_DNA"/>
</dbReference>
<evidence type="ECO:0000313" key="2">
    <source>
        <dbReference type="EMBL" id="UVA78023.1"/>
    </source>
</evidence>
<proteinExistence type="predicted"/>
<reference evidence="2" key="1">
    <citation type="submission" date="2022-08" db="EMBL/GenBank/DDBJ databases">
        <title>Multi-unit outbreak of Pandoraea commovens among non-cystic fibrosis intensive care patients from 2019 to 2021 in Berlin, Germany.</title>
        <authorList>
            <person name="Menzel P."/>
        </authorList>
    </citation>
    <scope>NUCLEOTIDE SEQUENCE</scope>
    <source>
        <strain evidence="2">LB-19-202-79</strain>
    </source>
</reference>
<keyword evidence="3" id="KW-1185">Reference proteome</keyword>
<keyword evidence="1" id="KW-0175">Coiled coil</keyword>